<evidence type="ECO:0000313" key="5">
    <source>
        <dbReference type="Proteomes" id="UP001644719"/>
    </source>
</evidence>
<comment type="caution">
    <text evidence="4">The sequence shown here is derived from an EMBL/GenBank/DDBJ whole genome shotgun (WGS) entry which is preliminary data.</text>
</comment>
<evidence type="ECO:0000313" key="4">
    <source>
        <dbReference type="EMBL" id="NSG85842.1"/>
    </source>
</evidence>
<dbReference type="SUPFAM" id="SSF51905">
    <property type="entry name" value="FAD/NAD(P)-binding domain"/>
    <property type="match status" value="1"/>
</dbReference>
<protein>
    <submittedName>
        <fullName evidence="4">NAD(P)/FAD-dependent oxidoreductase</fullName>
    </submittedName>
</protein>
<keyword evidence="1" id="KW-0285">Flavoprotein</keyword>
<keyword evidence="5" id="KW-1185">Reference proteome</keyword>
<dbReference type="RefSeq" id="WP_148461670.1">
    <property type="nucleotide sequence ID" value="NZ_JAAIPU010000017.1"/>
</dbReference>
<dbReference type="EMBL" id="JAAITS010000027">
    <property type="protein sequence ID" value="NSG85842.1"/>
    <property type="molecule type" value="Genomic_DNA"/>
</dbReference>
<evidence type="ECO:0000256" key="2">
    <source>
        <dbReference type="ARBA" id="ARBA00023002"/>
    </source>
</evidence>
<dbReference type="InterPro" id="IPR036188">
    <property type="entry name" value="FAD/NAD-bd_sf"/>
</dbReference>
<dbReference type="Proteomes" id="UP001644719">
    <property type="component" value="Unassembled WGS sequence"/>
</dbReference>
<name>A0ABX2H8P4_9FIRM</name>
<dbReference type="InterPro" id="IPR050097">
    <property type="entry name" value="Ferredoxin-NADP_redctase_2"/>
</dbReference>
<dbReference type="Pfam" id="PF07992">
    <property type="entry name" value="Pyr_redox_2"/>
    <property type="match status" value="1"/>
</dbReference>
<proteinExistence type="predicted"/>
<dbReference type="Gene3D" id="3.50.50.60">
    <property type="entry name" value="FAD/NAD(P)-binding domain"/>
    <property type="match status" value="2"/>
</dbReference>
<gene>
    <name evidence="4" type="ORF">G5B17_10425</name>
</gene>
<dbReference type="InterPro" id="IPR023753">
    <property type="entry name" value="FAD/NAD-binding_dom"/>
</dbReference>
<evidence type="ECO:0000259" key="3">
    <source>
        <dbReference type="Pfam" id="PF07992"/>
    </source>
</evidence>
<keyword evidence="2" id="KW-0560">Oxidoreductase</keyword>
<organism evidence="4 5">
    <name type="scientific">Blautia faecis</name>
    <dbReference type="NCBI Taxonomy" id="871665"/>
    <lineage>
        <taxon>Bacteria</taxon>
        <taxon>Bacillati</taxon>
        <taxon>Bacillota</taxon>
        <taxon>Clostridia</taxon>
        <taxon>Lachnospirales</taxon>
        <taxon>Lachnospiraceae</taxon>
        <taxon>Blautia</taxon>
    </lineage>
</organism>
<feature type="domain" description="FAD/NAD(P)-binding" evidence="3">
    <location>
        <begin position="3"/>
        <end position="315"/>
    </location>
</feature>
<sequence>MEKIIIIGAGPAGISAALYAARANMDPLVINNGIGALEKAEKIENYYGMEHPVSGKELFETGLAQAKALGVRILEAQVLGIGGFDTFTVKTTAGDFDTISVILATGSKRKAPAIPGIKEFEGRGVSYCAVCDAFFYRGKNVAVLGNSDFALHEAEELAPMAGSVTIYTDGKEPEFSRKSSFAVNTMKIQSVEGEEKVAGLRLISQSETDAKSDTDGEKNLQLLPEGKKAEMEASELHNQESPVRDSTESFIPADGVFVALGTAGSAEMARQMGAALTEKGNIKVNEKMESTIPGLFAAGDCTGGLLQVAKAVYDGAQAGLSANQYVRNRQKK</sequence>
<dbReference type="PANTHER" id="PTHR48105">
    <property type="entry name" value="THIOREDOXIN REDUCTASE 1-RELATED-RELATED"/>
    <property type="match status" value="1"/>
</dbReference>
<dbReference type="PRINTS" id="PR00368">
    <property type="entry name" value="FADPNR"/>
</dbReference>
<accession>A0ABX2H8P4</accession>
<reference evidence="4 5" key="1">
    <citation type="journal article" date="2020" name="Cell Host Microbe">
        <title>Functional and Genomic Variation between Human-Derived Isolates of Lachnospiraceae Reveals Inter- and Intra-Species Diversity.</title>
        <authorList>
            <person name="Sorbara M.T."/>
            <person name="Littmann E.R."/>
            <person name="Fontana E."/>
            <person name="Moody T.U."/>
            <person name="Kohout C.E."/>
            <person name="Gjonbalaj M."/>
            <person name="Eaton V."/>
            <person name="Seok R."/>
            <person name="Leiner I.M."/>
            <person name="Pamer E.G."/>
        </authorList>
    </citation>
    <scope>NUCLEOTIDE SEQUENCE [LARGE SCALE GENOMIC DNA]</scope>
    <source>
        <strain evidence="4 5">MSK.17.74</strain>
    </source>
</reference>
<dbReference type="PRINTS" id="PR00469">
    <property type="entry name" value="PNDRDTASEII"/>
</dbReference>
<evidence type="ECO:0000256" key="1">
    <source>
        <dbReference type="ARBA" id="ARBA00022630"/>
    </source>
</evidence>